<feature type="non-terminal residue" evidence="2">
    <location>
        <position position="1"/>
    </location>
</feature>
<evidence type="ECO:0000313" key="2">
    <source>
        <dbReference type="EMBL" id="RKH40333.1"/>
    </source>
</evidence>
<comment type="caution">
    <text evidence="2">The sequence shown here is derived from an EMBL/GenBank/DDBJ whole genome shotgun (WGS) entry which is preliminary data.</text>
</comment>
<reference evidence="3" key="1">
    <citation type="submission" date="2018-09" db="EMBL/GenBank/DDBJ databases">
        <authorList>
            <person name="Livingstone P.G."/>
            <person name="Whitworth D.E."/>
        </authorList>
    </citation>
    <scope>NUCLEOTIDE SEQUENCE [LARGE SCALE GENOMIC DNA]</scope>
    <source>
        <strain evidence="3">CA051B</strain>
    </source>
</reference>
<feature type="region of interest" description="Disordered" evidence="1">
    <location>
        <begin position="1"/>
        <end position="63"/>
    </location>
</feature>
<sequence length="63" mass="7079">RRLAVAAGPRGRPRGVRLLREPGPPGRAALRRTRARHRRGRPCRPGGRRRPGPLGVAHHHLHR</sequence>
<dbReference type="Proteomes" id="UP000272888">
    <property type="component" value="Unassembled WGS sequence"/>
</dbReference>
<evidence type="ECO:0000256" key="1">
    <source>
        <dbReference type="SAM" id="MobiDB-lite"/>
    </source>
</evidence>
<proteinExistence type="predicted"/>
<feature type="compositionally biased region" description="Basic residues" evidence="1">
    <location>
        <begin position="29"/>
        <end position="63"/>
    </location>
</feature>
<gene>
    <name evidence="2" type="ORF">D7V93_39635</name>
</gene>
<feature type="compositionally biased region" description="Low complexity" evidence="1">
    <location>
        <begin position="1"/>
        <end position="10"/>
    </location>
</feature>
<protein>
    <submittedName>
        <fullName evidence="2">Uncharacterized protein</fullName>
    </submittedName>
</protein>
<keyword evidence="3" id="KW-1185">Reference proteome</keyword>
<accession>A0A3A8N8R2</accession>
<organism evidence="2 3">
    <name type="scientific">Corallococcus llansteffanensis</name>
    <dbReference type="NCBI Taxonomy" id="2316731"/>
    <lineage>
        <taxon>Bacteria</taxon>
        <taxon>Pseudomonadati</taxon>
        <taxon>Myxococcota</taxon>
        <taxon>Myxococcia</taxon>
        <taxon>Myxococcales</taxon>
        <taxon>Cystobacterineae</taxon>
        <taxon>Myxococcaceae</taxon>
        <taxon>Corallococcus</taxon>
    </lineage>
</organism>
<evidence type="ECO:0000313" key="3">
    <source>
        <dbReference type="Proteomes" id="UP000272888"/>
    </source>
</evidence>
<dbReference type="EMBL" id="RAWB01000757">
    <property type="protein sequence ID" value="RKH40333.1"/>
    <property type="molecule type" value="Genomic_DNA"/>
</dbReference>
<dbReference type="AlphaFoldDB" id="A0A3A8N8R2"/>
<name>A0A3A8N8R2_9BACT</name>